<dbReference type="GO" id="GO:0006405">
    <property type="term" value="P:RNA export from nucleus"/>
    <property type="evidence" value="ECO:0007669"/>
    <property type="project" value="TreeGrafter"/>
</dbReference>
<accession>A0A8S1HPW2</accession>
<name>A0A8S1HPW2_9PELO</name>
<evidence type="ECO:0000313" key="4">
    <source>
        <dbReference type="Proteomes" id="UP000835052"/>
    </source>
</evidence>
<dbReference type="GO" id="GO:0017056">
    <property type="term" value="F:structural constituent of nuclear pore"/>
    <property type="evidence" value="ECO:0007669"/>
    <property type="project" value="InterPro"/>
</dbReference>
<dbReference type="PANTHER" id="PTHR12084">
    <property type="entry name" value="NUCLEAR PORE GLYCOPROTEIN P62-RELATED"/>
    <property type="match status" value="1"/>
</dbReference>
<comment type="caution">
    <text evidence="3">The sequence shown here is derived from an EMBL/GenBank/DDBJ whole genome shotgun (WGS) entry which is preliminary data.</text>
</comment>
<keyword evidence="1" id="KW-0175">Coiled coil</keyword>
<dbReference type="Proteomes" id="UP000835052">
    <property type="component" value="Unassembled WGS sequence"/>
</dbReference>
<dbReference type="PANTHER" id="PTHR12084:SF0">
    <property type="entry name" value="NUCLEAR PORE GLYCOPROTEIN P62"/>
    <property type="match status" value="1"/>
</dbReference>
<dbReference type="EMBL" id="CAJGYM010000070">
    <property type="protein sequence ID" value="CAD6196275.1"/>
    <property type="molecule type" value="Genomic_DNA"/>
</dbReference>
<feature type="compositionally biased region" description="Low complexity" evidence="2">
    <location>
        <begin position="1"/>
        <end position="32"/>
    </location>
</feature>
<dbReference type="GO" id="GO:0005543">
    <property type="term" value="F:phospholipid binding"/>
    <property type="evidence" value="ECO:0007669"/>
    <property type="project" value="TreeGrafter"/>
</dbReference>
<dbReference type="GO" id="GO:0006606">
    <property type="term" value="P:protein import into nucleus"/>
    <property type="evidence" value="ECO:0007669"/>
    <property type="project" value="TreeGrafter"/>
</dbReference>
<reference evidence="3" key="1">
    <citation type="submission" date="2020-10" db="EMBL/GenBank/DDBJ databases">
        <authorList>
            <person name="Kikuchi T."/>
        </authorList>
    </citation>
    <scope>NUCLEOTIDE SEQUENCE</scope>
    <source>
        <strain evidence="3">NKZ352</strain>
    </source>
</reference>
<evidence type="ECO:0000313" key="3">
    <source>
        <dbReference type="EMBL" id="CAD6196275.1"/>
    </source>
</evidence>
<gene>
    <name evidence="3" type="ORF">CAUJ_LOCUS12190</name>
</gene>
<feature type="region of interest" description="Disordered" evidence="2">
    <location>
        <begin position="1"/>
        <end position="34"/>
    </location>
</feature>
<proteinExistence type="predicted"/>
<sequence length="406" mass="43026">MFSGFSFGTNSSTSAAPSSTTTNPTTSTAPTSFPSGGLFGASTATTASTASPLFGNVASSKPSLTFGGGVTATTTAPVFPSSGLFSGLTSAAAPAVPAATTTASATGLFGASTVTSTTTASADTATTAVPSLSSLSTPLNTGNLSKTTTVQATGTPTASGAKLTGWASTPFSAKTSTGTKSSNGEKGILSEEEIRAGIAGNDQNLYFECLQEVVKKFHYEVAAQERVFNQKVHELNVHDRDLVVSEPKVLGLYNHLEKLDESCKQLQFNVGNMNAVLNDVLGTVEELEKSLNLPDWSDLNYKFPVDKRYATKHDVKRVQIAQMMLNVDGQIKTAEQDLNEIIDSLSNLQSKTADDKKKYPLEQTEIVLRRQLESLIHFASAHKEIEEKLNNLKAEYADRANNIARF</sequence>
<dbReference type="AlphaFoldDB" id="A0A8S1HPW2"/>
<organism evidence="3 4">
    <name type="scientific">Caenorhabditis auriculariae</name>
    <dbReference type="NCBI Taxonomy" id="2777116"/>
    <lineage>
        <taxon>Eukaryota</taxon>
        <taxon>Metazoa</taxon>
        <taxon>Ecdysozoa</taxon>
        <taxon>Nematoda</taxon>
        <taxon>Chromadorea</taxon>
        <taxon>Rhabditida</taxon>
        <taxon>Rhabditina</taxon>
        <taxon>Rhabditomorpha</taxon>
        <taxon>Rhabditoidea</taxon>
        <taxon>Rhabditidae</taxon>
        <taxon>Peloderinae</taxon>
        <taxon>Caenorhabditis</taxon>
    </lineage>
</organism>
<dbReference type="InterPro" id="IPR026010">
    <property type="entry name" value="NSP1/NUP62"/>
</dbReference>
<keyword evidence="4" id="KW-1185">Reference proteome</keyword>
<dbReference type="OrthoDB" id="344345at2759"/>
<evidence type="ECO:0000256" key="1">
    <source>
        <dbReference type="SAM" id="Coils"/>
    </source>
</evidence>
<evidence type="ECO:0000256" key="2">
    <source>
        <dbReference type="SAM" id="MobiDB-lite"/>
    </source>
</evidence>
<dbReference type="GO" id="GO:0044613">
    <property type="term" value="C:nuclear pore central transport channel"/>
    <property type="evidence" value="ECO:0007669"/>
    <property type="project" value="TreeGrafter"/>
</dbReference>
<feature type="coiled-coil region" evidence="1">
    <location>
        <begin position="375"/>
        <end position="402"/>
    </location>
</feature>
<protein>
    <submittedName>
        <fullName evidence="3">Uncharacterized protein</fullName>
    </submittedName>
</protein>